<name>A6DLJ9_9BACT</name>
<dbReference type="SUPFAM" id="SSF46955">
    <property type="entry name" value="Putative DNA-binding domain"/>
    <property type="match status" value="1"/>
</dbReference>
<organism evidence="2 3">
    <name type="scientific">Lentisphaera araneosa HTCC2155</name>
    <dbReference type="NCBI Taxonomy" id="313628"/>
    <lineage>
        <taxon>Bacteria</taxon>
        <taxon>Pseudomonadati</taxon>
        <taxon>Lentisphaerota</taxon>
        <taxon>Lentisphaeria</taxon>
        <taxon>Lentisphaerales</taxon>
        <taxon>Lentisphaeraceae</taxon>
        <taxon>Lentisphaera</taxon>
    </lineage>
</organism>
<proteinExistence type="predicted"/>
<accession>A6DLJ9</accession>
<dbReference type="Pfam" id="PF12728">
    <property type="entry name" value="HTH_17"/>
    <property type="match status" value="1"/>
</dbReference>
<protein>
    <recommendedName>
        <fullName evidence="1">Helix-turn-helix domain-containing protein</fullName>
    </recommendedName>
</protein>
<evidence type="ECO:0000313" key="3">
    <source>
        <dbReference type="Proteomes" id="UP000004947"/>
    </source>
</evidence>
<dbReference type="InterPro" id="IPR041657">
    <property type="entry name" value="HTH_17"/>
</dbReference>
<dbReference type="Proteomes" id="UP000004947">
    <property type="component" value="Unassembled WGS sequence"/>
</dbReference>
<comment type="caution">
    <text evidence="2">The sequence shown here is derived from an EMBL/GenBank/DDBJ whole genome shotgun (WGS) entry which is preliminary data.</text>
</comment>
<dbReference type="EMBL" id="ABCK01000009">
    <property type="protein sequence ID" value="EDM27454.1"/>
    <property type="molecule type" value="Genomic_DNA"/>
</dbReference>
<gene>
    <name evidence="2" type="ORF">LNTAR_05061</name>
</gene>
<sequence>MDNTPNDNQYRHLLTLRETAQFLRVNIKTVRKYIKEDRLECLRVSPKKIYVSWAQLNKFLRSCLAEYEKEDLKKELDRITKNCKRKKDDR</sequence>
<dbReference type="AlphaFoldDB" id="A6DLJ9"/>
<keyword evidence="3" id="KW-1185">Reference proteome</keyword>
<reference evidence="2 3" key="1">
    <citation type="journal article" date="2010" name="J. Bacteriol.">
        <title>Genome sequence of Lentisphaera araneosa HTCC2155T, the type species of the order Lentisphaerales in the phylum Lentisphaerae.</title>
        <authorList>
            <person name="Thrash J.C."/>
            <person name="Cho J.C."/>
            <person name="Vergin K.L."/>
            <person name="Morris R.M."/>
            <person name="Giovannoni S.J."/>
        </authorList>
    </citation>
    <scope>NUCLEOTIDE SEQUENCE [LARGE SCALE GENOMIC DNA]</scope>
    <source>
        <strain evidence="2 3">HTCC2155</strain>
    </source>
</reference>
<evidence type="ECO:0000259" key="1">
    <source>
        <dbReference type="Pfam" id="PF12728"/>
    </source>
</evidence>
<dbReference type="RefSeq" id="WP_007278758.1">
    <property type="nucleotide sequence ID" value="NZ_ABCK01000009.1"/>
</dbReference>
<evidence type="ECO:0000313" key="2">
    <source>
        <dbReference type="EMBL" id="EDM27454.1"/>
    </source>
</evidence>
<feature type="domain" description="Helix-turn-helix" evidence="1">
    <location>
        <begin position="13"/>
        <end position="63"/>
    </location>
</feature>
<dbReference type="STRING" id="313628.LNTAR_05061"/>
<dbReference type="InterPro" id="IPR009061">
    <property type="entry name" value="DNA-bd_dom_put_sf"/>
</dbReference>